<dbReference type="GeneTree" id="ENSGT00730000112371"/>
<reference evidence="2" key="1">
    <citation type="submission" date="2025-08" db="UniProtKB">
        <authorList>
            <consortium name="Ensembl"/>
        </authorList>
    </citation>
    <scope>IDENTIFICATION</scope>
</reference>
<dbReference type="STRING" id="37003.ENSKMAP00000001087"/>
<dbReference type="AlphaFoldDB" id="A0A3Q3EGD3"/>
<feature type="compositionally biased region" description="Basic and acidic residues" evidence="1">
    <location>
        <begin position="11"/>
        <end position="34"/>
    </location>
</feature>
<evidence type="ECO:0000256" key="1">
    <source>
        <dbReference type="SAM" id="MobiDB-lite"/>
    </source>
</evidence>
<keyword evidence="3" id="KW-1185">Reference proteome</keyword>
<dbReference type="Ensembl" id="ENSKMAT00000001123.1">
    <property type="protein sequence ID" value="ENSKMAP00000001087.1"/>
    <property type="gene ID" value="ENSKMAG00000000869.1"/>
</dbReference>
<feature type="region of interest" description="Disordered" evidence="1">
    <location>
        <begin position="1"/>
        <end position="52"/>
    </location>
</feature>
<reference evidence="2" key="2">
    <citation type="submission" date="2025-09" db="UniProtKB">
        <authorList>
            <consortium name="Ensembl"/>
        </authorList>
    </citation>
    <scope>IDENTIFICATION</scope>
</reference>
<evidence type="ECO:0000313" key="2">
    <source>
        <dbReference type="Ensembl" id="ENSKMAP00000001087.1"/>
    </source>
</evidence>
<name>A0A3Q3EGD3_KRYMA</name>
<proteinExistence type="predicted"/>
<dbReference type="Proteomes" id="UP000264800">
    <property type="component" value="Unplaced"/>
</dbReference>
<feature type="compositionally biased region" description="Basic residues" evidence="1">
    <location>
        <begin position="1"/>
        <end position="10"/>
    </location>
</feature>
<evidence type="ECO:0000313" key="3">
    <source>
        <dbReference type="Proteomes" id="UP000264800"/>
    </source>
</evidence>
<sequence>MGAKLSKKKKGYDVSDHKSKKDETPTTDAAKVEDGAPSTGAESTPGKDGVVEETVVSAVAAVAEAAVAPEEPKSPPSDEKAPTTAIVMVLHLRPLFYVNTPAAPINVSPAALPPADARLSGRSKIRFSSLTTSCVKERWVPLYVHVCNGEEHTESI</sequence>
<accession>A0A3Q3EGD3</accession>
<protein>
    <recommendedName>
        <fullName evidence="4">Brain abundant, membrane attached signal protein 1</fullName>
    </recommendedName>
</protein>
<evidence type="ECO:0008006" key="4">
    <source>
        <dbReference type="Google" id="ProtNLM"/>
    </source>
</evidence>
<organism evidence="2 3">
    <name type="scientific">Kryptolebias marmoratus</name>
    <name type="common">Mangrove killifish</name>
    <name type="synonym">Rivulus marmoratus</name>
    <dbReference type="NCBI Taxonomy" id="37003"/>
    <lineage>
        <taxon>Eukaryota</taxon>
        <taxon>Metazoa</taxon>
        <taxon>Chordata</taxon>
        <taxon>Craniata</taxon>
        <taxon>Vertebrata</taxon>
        <taxon>Euteleostomi</taxon>
        <taxon>Actinopterygii</taxon>
        <taxon>Neopterygii</taxon>
        <taxon>Teleostei</taxon>
        <taxon>Neoteleostei</taxon>
        <taxon>Acanthomorphata</taxon>
        <taxon>Ovalentaria</taxon>
        <taxon>Atherinomorphae</taxon>
        <taxon>Cyprinodontiformes</taxon>
        <taxon>Rivulidae</taxon>
        <taxon>Kryptolebias</taxon>
    </lineage>
</organism>